<accession>A0A1B6PS11</accession>
<proteinExistence type="predicted"/>
<dbReference type="PANTHER" id="PTHR33699">
    <property type="entry name" value="EXPRESSED PROTEIN"/>
    <property type="match status" value="1"/>
</dbReference>
<feature type="region of interest" description="Disordered" evidence="1">
    <location>
        <begin position="49"/>
        <end position="86"/>
    </location>
</feature>
<name>A0A1B6PS11_SORBI</name>
<reference evidence="3" key="2">
    <citation type="journal article" date="2018" name="Plant J.">
        <title>The Sorghum bicolor reference genome: improved assembly, gene annotations, a transcriptome atlas, and signatures of genome organization.</title>
        <authorList>
            <person name="McCormick R.F."/>
            <person name="Truong S.K."/>
            <person name="Sreedasyam A."/>
            <person name="Jenkins J."/>
            <person name="Shu S."/>
            <person name="Sims D."/>
            <person name="Kennedy M."/>
            <person name="Amirebrahimi M."/>
            <person name="Weers B.D."/>
            <person name="McKinley B."/>
            <person name="Mattison A."/>
            <person name="Morishige D.T."/>
            <person name="Grimwood J."/>
            <person name="Schmutz J."/>
            <person name="Mullet J.E."/>
        </authorList>
    </citation>
    <scope>NUCLEOTIDE SEQUENCE [LARGE SCALE GENOMIC DNA]</scope>
    <source>
        <strain evidence="3">cv. BTx623</strain>
    </source>
</reference>
<evidence type="ECO:0008006" key="4">
    <source>
        <dbReference type="Google" id="ProtNLM"/>
    </source>
</evidence>
<evidence type="ECO:0000256" key="1">
    <source>
        <dbReference type="SAM" id="MobiDB-lite"/>
    </source>
</evidence>
<sequence>MKKKATARRQRIPAFGEWNYAYVGAGDWPVTQYFDSAMQAGRLVMAIPPPSPPKPAANKVVKWRESSGTLELEDEDEDEDEKQRQQHVVAVGHGGAVKKQGKQQQQQQSPVAHAYSKACRRVGAAAAVVKAMDQDLYHIPPDMLCHEPRKRVTRRSLWMGCLGLDCVA</sequence>
<dbReference type="EMBL" id="CM000764">
    <property type="protein sequence ID" value="KXG28457.1"/>
    <property type="molecule type" value="Genomic_DNA"/>
</dbReference>
<dbReference type="FunCoup" id="A0A1B6PS11">
    <property type="interactions" value="24"/>
</dbReference>
<protein>
    <recommendedName>
        <fullName evidence="4">RIN4 pathogenic type III effector avirulence factor Avr cleavage site domain-containing protein</fullName>
    </recommendedName>
</protein>
<dbReference type="eggNOG" id="ENOG502S95V">
    <property type="taxonomic scope" value="Eukaryota"/>
</dbReference>
<dbReference type="InParanoid" id="A0A1B6PS11"/>
<dbReference type="OrthoDB" id="755325at2759"/>
<evidence type="ECO:0000313" key="2">
    <source>
        <dbReference type="EMBL" id="KXG28457.1"/>
    </source>
</evidence>
<dbReference type="AlphaFoldDB" id="A0A1B6PS11"/>
<dbReference type="OMA" id="PAYKACR"/>
<dbReference type="ExpressionAtlas" id="A0A1B6PS11">
    <property type="expression patterns" value="baseline"/>
</dbReference>
<organism evidence="2 3">
    <name type="scientific">Sorghum bicolor</name>
    <name type="common">Sorghum</name>
    <name type="synonym">Sorghum vulgare</name>
    <dbReference type="NCBI Taxonomy" id="4558"/>
    <lineage>
        <taxon>Eukaryota</taxon>
        <taxon>Viridiplantae</taxon>
        <taxon>Streptophyta</taxon>
        <taxon>Embryophyta</taxon>
        <taxon>Tracheophyta</taxon>
        <taxon>Spermatophyta</taxon>
        <taxon>Magnoliopsida</taxon>
        <taxon>Liliopsida</taxon>
        <taxon>Poales</taxon>
        <taxon>Poaceae</taxon>
        <taxon>PACMAD clade</taxon>
        <taxon>Panicoideae</taxon>
        <taxon>Andropogonodae</taxon>
        <taxon>Andropogoneae</taxon>
        <taxon>Sorghinae</taxon>
        <taxon>Sorghum</taxon>
    </lineage>
</organism>
<evidence type="ECO:0000313" key="3">
    <source>
        <dbReference type="Proteomes" id="UP000000768"/>
    </source>
</evidence>
<feature type="compositionally biased region" description="Acidic residues" evidence="1">
    <location>
        <begin position="71"/>
        <end position="80"/>
    </location>
</feature>
<gene>
    <name evidence="2" type="ORF">SORBI_3005G125300</name>
</gene>
<keyword evidence="3" id="KW-1185">Reference proteome</keyword>
<dbReference type="Proteomes" id="UP000000768">
    <property type="component" value="Chromosome 5"/>
</dbReference>
<dbReference type="PANTHER" id="PTHR33699:SF23">
    <property type="entry name" value="EXPRESSED PROTEIN"/>
    <property type="match status" value="1"/>
</dbReference>
<dbReference type="Gramene" id="KXG28457">
    <property type="protein sequence ID" value="KXG28457"/>
    <property type="gene ID" value="SORBI_3005G125300"/>
</dbReference>
<dbReference type="STRING" id="4558.A0A1B6PS11"/>
<reference evidence="2 3" key="1">
    <citation type="journal article" date="2009" name="Nature">
        <title>The Sorghum bicolor genome and the diversification of grasses.</title>
        <authorList>
            <person name="Paterson A.H."/>
            <person name="Bowers J.E."/>
            <person name="Bruggmann R."/>
            <person name="Dubchak I."/>
            <person name="Grimwood J."/>
            <person name="Gundlach H."/>
            <person name="Haberer G."/>
            <person name="Hellsten U."/>
            <person name="Mitros T."/>
            <person name="Poliakov A."/>
            <person name="Schmutz J."/>
            <person name="Spannagl M."/>
            <person name="Tang H."/>
            <person name="Wang X."/>
            <person name="Wicker T."/>
            <person name="Bharti A.K."/>
            <person name="Chapman J."/>
            <person name="Feltus F.A."/>
            <person name="Gowik U."/>
            <person name="Grigoriev I.V."/>
            <person name="Lyons E."/>
            <person name="Maher C.A."/>
            <person name="Martis M."/>
            <person name="Narechania A."/>
            <person name="Otillar R.P."/>
            <person name="Penning B.W."/>
            <person name="Salamov A.A."/>
            <person name="Wang Y."/>
            <person name="Zhang L."/>
            <person name="Carpita N.C."/>
            <person name="Freeling M."/>
            <person name="Gingle A.R."/>
            <person name="Hash C.T."/>
            <person name="Keller B."/>
            <person name="Klein P."/>
            <person name="Kresovich S."/>
            <person name="McCann M.C."/>
            <person name="Ming R."/>
            <person name="Peterson D.G."/>
            <person name="Mehboob-ur-Rahman"/>
            <person name="Ware D."/>
            <person name="Westhoff P."/>
            <person name="Mayer K.F."/>
            <person name="Messing J."/>
            <person name="Rokhsar D.S."/>
        </authorList>
    </citation>
    <scope>NUCLEOTIDE SEQUENCE [LARGE SCALE GENOMIC DNA]</scope>
    <source>
        <strain evidence="3">cv. BTx623</strain>
    </source>
</reference>